<protein>
    <recommendedName>
        <fullName evidence="3">Mitochondrial carrier</fullName>
    </recommendedName>
</protein>
<name>A0A8K0RA01_9PLEO</name>
<keyword evidence="2" id="KW-1185">Reference proteome</keyword>
<evidence type="ECO:0000313" key="2">
    <source>
        <dbReference type="Proteomes" id="UP000813461"/>
    </source>
</evidence>
<evidence type="ECO:0008006" key="3">
    <source>
        <dbReference type="Google" id="ProtNLM"/>
    </source>
</evidence>
<evidence type="ECO:0000313" key="1">
    <source>
        <dbReference type="EMBL" id="KAH7090202.1"/>
    </source>
</evidence>
<gene>
    <name evidence="1" type="ORF">FB567DRAFT_285574</name>
</gene>
<dbReference type="PANTHER" id="PTHR37845:SF1">
    <property type="entry name" value="SEQUENCE ORPHAN"/>
    <property type="match status" value="1"/>
</dbReference>
<reference evidence="1" key="1">
    <citation type="journal article" date="2021" name="Nat. Commun.">
        <title>Genetic determinants of endophytism in the Arabidopsis root mycobiome.</title>
        <authorList>
            <person name="Mesny F."/>
            <person name="Miyauchi S."/>
            <person name="Thiergart T."/>
            <person name="Pickel B."/>
            <person name="Atanasova L."/>
            <person name="Karlsson M."/>
            <person name="Huettel B."/>
            <person name="Barry K.W."/>
            <person name="Haridas S."/>
            <person name="Chen C."/>
            <person name="Bauer D."/>
            <person name="Andreopoulos W."/>
            <person name="Pangilinan J."/>
            <person name="LaButti K."/>
            <person name="Riley R."/>
            <person name="Lipzen A."/>
            <person name="Clum A."/>
            <person name="Drula E."/>
            <person name="Henrissat B."/>
            <person name="Kohler A."/>
            <person name="Grigoriev I.V."/>
            <person name="Martin F.M."/>
            <person name="Hacquard S."/>
        </authorList>
    </citation>
    <scope>NUCLEOTIDE SEQUENCE</scope>
    <source>
        <strain evidence="1">MPI-SDFR-AT-0120</strain>
    </source>
</reference>
<dbReference type="InterPro" id="IPR038781">
    <property type="entry name" value="C365.16-ike"/>
</dbReference>
<proteinExistence type="predicted"/>
<accession>A0A8K0RA01</accession>
<dbReference type="GO" id="GO:0005739">
    <property type="term" value="C:mitochondrion"/>
    <property type="evidence" value="ECO:0007669"/>
    <property type="project" value="TreeGrafter"/>
</dbReference>
<sequence>MAQELREITIDPRWSSSKLPGLLTGDIVAAGISATLVSPLITAIDRAVVENAASCKHPLLFILKTHIVSSFRHPRVFFAAKPFFYVWTLYAATYTTANTVDSVAKTFTTKADQVLVSSVTFISTCVVNVPLGVWKDVRFVQLYGRPNNVSMTPAIAKSAATSTQSPAAQAAKVPRIVGATFLFRDVITIFGSVNLPPMLSPLLADSYFATPALKLAALQLSVPILSQVVATPVHLLALDLYNNQQKEGSASRSARMRRSLVPTTAMRCSRIVPAFGVGLVANTELREYFHSILGKS</sequence>
<organism evidence="1 2">
    <name type="scientific">Paraphoma chrysanthemicola</name>
    <dbReference type="NCBI Taxonomy" id="798071"/>
    <lineage>
        <taxon>Eukaryota</taxon>
        <taxon>Fungi</taxon>
        <taxon>Dikarya</taxon>
        <taxon>Ascomycota</taxon>
        <taxon>Pezizomycotina</taxon>
        <taxon>Dothideomycetes</taxon>
        <taxon>Pleosporomycetidae</taxon>
        <taxon>Pleosporales</taxon>
        <taxon>Pleosporineae</taxon>
        <taxon>Phaeosphaeriaceae</taxon>
        <taxon>Paraphoma</taxon>
    </lineage>
</organism>
<dbReference type="AlphaFoldDB" id="A0A8K0RA01"/>
<dbReference type="PANTHER" id="PTHR37845">
    <property type="entry name" value="SEQUENCE ORPHAN"/>
    <property type="match status" value="1"/>
</dbReference>
<dbReference type="EMBL" id="JAGMVJ010000005">
    <property type="protein sequence ID" value="KAH7090202.1"/>
    <property type="molecule type" value="Genomic_DNA"/>
</dbReference>
<dbReference type="Proteomes" id="UP000813461">
    <property type="component" value="Unassembled WGS sequence"/>
</dbReference>
<dbReference type="OrthoDB" id="275936at2759"/>
<comment type="caution">
    <text evidence="1">The sequence shown here is derived from an EMBL/GenBank/DDBJ whole genome shotgun (WGS) entry which is preliminary data.</text>
</comment>